<protein>
    <submittedName>
        <fullName evidence="5">DNA-binding MarR family transcriptional regulator</fullName>
    </submittedName>
</protein>
<evidence type="ECO:0000259" key="4">
    <source>
        <dbReference type="PROSITE" id="PS50995"/>
    </source>
</evidence>
<dbReference type="GO" id="GO:0003700">
    <property type="term" value="F:DNA-binding transcription factor activity"/>
    <property type="evidence" value="ECO:0007669"/>
    <property type="project" value="InterPro"/>
</dbReference>
<keyword evidence="6" id="KW-1185">Reference proteome</keyword>
<gene>
    <name evidence="5" type="ORF">ATL39_0179</name>
</gene>
<dbReference type="AlphaFoldDB" id="A0A419V7R0"/>
<dbReference type="PRINTS" id="PR00598">
    <property type="entry name" value="HTHMARR"/>
</dbReference>
<comment type="caution">
    <text evidence="5">The sequence shown here is derived from an EMBL/GenBank/DDBJ whole genome shotgun (WGS) entry which is preliminary data.</text>
</comment>
<dbReference type="PANTHER" id="PTHR42756">
    <property type="entry name" value="TRANSCRIPTIONAL REGULATOR, MARR"/>
    <property type="match status" value="1"/>
</dbReference>
<evidence type="ECO:0000256" key="2">
    <source>
        <dbReference type="ARBA" id="ARBA00023125"/>
    </source>
</evidence>
<dbReference type="SMART" id="SM00347">
    <property type="entry name" value="HTH_MARR"/>
    <property type="match status" value="1"/>
</dbReference>
<keyword evidence="1" id="KW-0805">Transcription regulation</keyword>
<name>A0A419V7R0_9BACL</name>
<evidence type="ECO:0000256" key="3">
    <source>
        <dbReference type="ARBA" id="ARBA00023163"/>
    </source>
</evidence>
<dbReference type="Proteomes" id="UP000285120">
    <property type="component" value="Unassembled WGS sequence"/>
</dbReference>
<evidence type="ECO:0000313" key="6">
    <source>
        <dbReference type="Proteomes" id="UP000285120"/>
    </source>
</evidence>
<dbReference type="OrthoDB" id="6400170at2"/>
<dbReference type="RefSeq" id="WP_120191391.1">
    <property type="nucleotide sequence ID" value="NZ_RAPK01000006.1"/>
</dbReference>
<reference evidence="5 6" key="1">
    <citation type="submission" date="2018-09" db="EMBL/GenBank/DDBJ databases">
        <title>Genomic Encyclopedia of Archaeal and Bacterial Type Strains, Phase II (KMG-II): from individual species to whole genera.</title>
        <authorList>
            <person name="Goeker M."/>
        </authorList>
    </citation>
    <scope>NUCLEOTIDE SEQUENCE [LARGE SCALE GENOMIC DNA]</scope>
    <source>
        <strain evidence="5 6">DSM 17008</strain>
    </source>
</reference>
<evidence type="ECO:0000256" key="1">
    <source>
        <dbReference type="ARBA" id="ARBA00023015"/>
    </source>
</evidence>
<dbReference type="GO" id="GO:0003677">
    <property type="term" value="F:DNA binding"/>
    <property type="evidence" value="ECO:0007669"/>
    <property type="project" value="UniProtKB-KW"/>
</dbReference>
<keyword evidence="2 5" id="KW-0238">DNA-binding</keyword>
<dbReference type="Gene3D" id="1.10.10.10">
    <property type="entry name" value="Winged helix-like DNA-binding domain superfamily/Winged helix DNA-binding domain"/>
    <property type="match status" value="1"/>
</dbReference>
<keyword evidence="3" id="KW-0804">Transcription</keyword>
<evidence type="ECO:0000313" key="5">
    <source>
        <dbReference type="EMBL" id="RKD75969.1"/>
    </source>
</evidence>
<feature type="domain" description="HTH marR-type" evidence="4">
    <location>
        <begin position="6"/>
        <end position="138"/>
    </location>
</feature>
<dbReference type="SUPFAM" id="SSF46785">
    <property type="entry name" value="Winged helix' DNA-binding domain"/>
    <property type="match status" value="1"/>
</dbReference>
<dbReference type="Pfam" id="PF01047">
    <property type="entry name" value="MarR"/>
    <property type="match status" value="1"/>
</dbReference>
<proteinExistence type="predicted"/>
<dbReference type="InterPro" id="IPR000835">
    <property type="entry name" value="HTH_MarR-typ"/>
</dbReference>
<dbReference type="PANTHER" id="PTHR42756:SF1">
    <property type="entry name" value="TRANSCRIPTIONAL REPRESSOR OF EMRAB OPERON"/>
    <property type="match status" value="1"/>
</dbReference>
<dbReference type="InterPro" id="IPR036390">
    <property type="entry name" value="WH_DNA-bd_sf"/>
</dbReference>
<organism evidence="5 6">
    <name type="scientific">Sinobaca qinghaiensis</name>
    <dbReference type="NCBI Taxonomy" id="342944"/>
    <lineage>
        <taxon>Bacteria</taxon>
        <taxon>Bacillati</taxon>
        <taxon>Bacillota</taxon>
        <taxon>Bacilli</taxon>
        <taxon>Bacillales</taxon>
        <taxon>Sporolactobacillaceae</taxon>
        <taxon>Sinobaca</taxon>
    </lineage>
</organism>
<dbReference type="EMBL" id="RAPK01000006">
    <property type="protein sequence ID" value="RKD75969.1"/>
    <property type="molecule type" value="Genomic_DNA"/>
</dbReference>
<sequence>MDNKVDCDIRQSLDKVSSRMRRDYSESLRELNLYVGQDNLLFRLWADDGITQMQLCDHLKCEPPTVTNMVKSLEQNGFIQRKRDEHDARVMRIYLTDKGRALEKPVDIKWKQQQEKLLHSVSEEERLILLDLITRMEKNLF</sequence>
<accession>A0A419V7R0</accession>
<dbReference type="PROSITE" id="PS50995">
    <property type="entry name" value="HTH_MARR_2"/>
    <property type="match status" value="1"/>
</dbReference>
<dbReference type="InterPro" id="IPR036388">
    <property type="entry name" value="WH-like_DNA-bd_sf"/>
</dbReference>